<proteinExistence type="inferred from homology"/>
<dbReference type="EMBL" id="CAJNOR010000100">
    <property type="protein sequence ID" value="CAF0796190.1"/>
    <property type="molecule type" value="Genomic_DNA"/>
</dbReference>
<dbReference type="GO" id="GO:0005385">
    <property type="term" value="F:zinc ion transmembrane transporter activity"/>
    <property type="evidence" value="ECO:0007669"/>
    <property type="project" value="TreeGrafter"/>
</dbReference>
<dbReference type="Pfam" id="PF02535">
    <property type="entry name" value="Zip"/>
    <property type="match status" value="1"/>
</dbReference>
<feature type="transmembrane region" description="Helical" evidence="6">
    <location>
        <begin position="472"/>
        <end position="496"/>
    </location>
</feature>
<dbReference type="GO" id="GO:0005886">
    <property type="term" value="C:plasma membrane"/>
    <property type="evidence" value="ECO:0007669"/>
    <property type="project" value="TreeGrafter"/>
</dbReference>
<dbReference type="InterPro" id="IPR003689">
    <property type="entry name" value="ZIP"/>
</dbReference>
<evidence type="ECO:0000256" key="2">
    <source>
        <dbReference type="ARBA" id="ARBA00006939"/>
    </source>
</evidence>
<comment type="caution">
    <text evidence="7">The sequence shown here is derived from an EMBL/GenBank/DDBJ whole genome shotgun (WGS) entry which is preliminary data.</text>
</comment>
<feature type="transmembrane region" description="Helical" evidence="6">
    <location>
        <begin position="446"/>
        <end position="466"/>
    </location>
</feature>
<evidence type="ECO:0000256" key="3">
    <source>
        <dbReference type="ARBA" id="ARBA00022692"/>
    </source>
</evidence>
<dbReference type="PANTHER" id="PTHR12191">
    <property type="entry name" value="SOLUTE CARRIER FAMILY 39"/>
    <property type="match status" value="1"/>
</dbReference>
<feature type="transmembrane region" description="Helical" evidence="6">
    <location>
        <begin position="508"/>
        <end position="527"/>
    </location>
</feature>
<keyword evidence="3 6" id="KW-0812">Transmembrane</keyword>
<evidence type="ECO:0000256" key="1">
    <source>
        <dbReference type="ARBA" id="ARBA00004141"/>
    </source>
</evidence>
<reference evidence="7" key="1">
    <citation type="submission" date="2021-02" db="EMBL/GenBank/DDBJ databases">
        <authorList>
            <person name="Nowell W R."/>
        </authorList>
    </citation>
    <scope>NUCLEOTIDE SEQUENCE</scope>
</reference>
<evidence type="ECO:0000313" key="8">
    <source>
        <dbReference type="Proteomes" id="UP000663828"/>
    </source>
</evidence>
<dbReference type="AlphaFoldDB" id="A0A813SJZ6"/>
<organism evidence="7 8">
    <name type="scientific">Adineta ricciae</name>
    <name type="common">Rotifer</name>
    <dbReference type="NCBI Taxonomy" id="249248"/>
    <lineage>
        <taxon>Eukaryota</taxon>
        <taxon>Metazoa</taxon>
        <taxon>Spiralia</taxon>
        <taxon>Gnathifera</taxon>
        <taxon>Rotifera</taxon>
        <taxon>Eurotatoria</taxon>
        <taxon>Bdelloidea</taxon>
        <taxon>Adinetida</taxon>
        <taxon>Adinetidae</taxon>
        <taxon>Adineta</taxon>
    </lineage>
</organism>
<dbReference type="GO" id="GO:0071578">
    <property type="term" value="P:zinc ion import across plasma membrane"/>
    <property type="evidence" value="ECO:0007669"/>
    <property type="project" value="TreeGrafter"/>
</dbReference>
<dbReference type="GO" id="GO:0030003">
    <property type="term" value="P:intracellular monoatomic cation homeostasis"/>
    <property type="evidence" value="ECO:0007669"/>
    <property type="project" value="TreeGrafter"/>
</dbReference>
<protein>
    <submittedName>
        <fullName evidence="7">Uncharacterized protein</fullName>
    </submittedName>
</protein>
<accession>A0A813SJZ6</accession>
<keyword evidence="4 6" id="KW-1133">Transmembrane helix</keyword>
<evidence type="ECO:0000313" key="7">
    <source>
        <dbReference type="EMBL" id="CAF0796190.1"/>
    </source>
</evidence>
<dbReference type="GO" id="GO:0140410">
    <property type="term" value="F:monoatomic cation:bicarbonate symporter activity"/>
    <property type="evidence" value="ECO:0007669"/>
    <property type="project" value="TreeGrafter"/>
</dbReference>
<comment type="similarity">
    <text evidence="2">Belongs to the ZIP transporter (TC 2.A.5) family.</text>
</comment>
<feature type="transmembrane region" description="Helical" evidence="6">
    <location>
        <begin position="159"/>
        <end position="183"/>
    </location>
</feature>
<keyword evidence="5 6" id="KW-0472">Membrane</keyword>
<feature type="transmembrane region" description="Helical" evidence="6">
    <location>
        <begin position="127"/>
        <end position="152"/>
    </location>
</feature>
<dbReference type="PANTHER" id="PTHR12191:SF37">
    <property type="entry name" value="ZINC TRANSPORTER FOI"/>
    <property type="match status" value="1"/>
</dbReference>
<gene>
    <name evidence="7" type="ORF">XAT740_LOCUS2737</name>
</gene>
<feature type="transmembrane region" description="Helical" evidence="6">
    <location>
        <begin position="203"/>
        <end position="224"/>
    </location>
</feature>
<dbReference type="Proteomes" id="UP000663828">
    <property type="component" value="Unassembled WGS sequence"/>
</dbReference>
<evidence type="ECO:0000256" key="4">
    <source>
        <dbReference type="ARBA" id="ARBA00022989"/>
    </source>
</evidence>
<sequence>MTECQDCSHTSHTPFVLHVIRAPADEIGKYALHDKYDFVLDMNILHVACALIFLTNHISSESCLLSNTSYALCSVSGKTPVIKSKAFNKTDFDQECHADFAHMILDAHCHRPTPVSKLKPPNSLEKYGYGFLAVFIVSALSLAGLLAFPILYKVSFQYVLTLFTALAVGTLFGDTMFHLIPFALGLHGDHAGHDHTSFSVPEYVWKMLISVLILYSFYLLEVLLHSFAHYKHKNANSVHFHAHGHSHSMPHHNHSHPEGEVCEHTPLDIDADLEHSHRLHNHMHHNLHQHVSNEISTASSISAANQSFHNNNNNSISNKNLTCVPCAYSNDVRPPLLKPDSKGNLTANDDQAPVSVVIADPKEEKKTKGSNPMVQQLKTIKSTGWMVLIGDGIHNFADGLAIGAAFSQDSVLGITTTLAVAFHELPHELGDYAVLIQSGFSHYRAILWNFLSATTAIIGFFIGAALSSDANIRQWIFAITIGMFLYIALVDLLPTLLADGQVEVKRFIVVNIGFLLGIAIMFLLALFEDSLIRSSR</sequence>
<comment type="subcellular location">
    <subcellularLocation>
        <location evidence="1">Membrane</location>
        <topology evidence="1">Multi-pass membrane protein</topology>
    </subcellularLocation>
</comment>
<keyword evidence="8" id="KW-1185">Reference proteome</keyword>
<evidence type="ECO:0000256" key="5">
    <source>
        <dbReference type="ARBA" id="ARBA00023136"/>
    </source>
</evidence>
<dbReference type="InterPro" id="IPR050799">
    <property type="entry name" value="ZIP_Transporter"/>
</dbReference>
<evidence type="ECO:0000256" key="6">
    <source>
        <dbReference type="SAM" id="Phobius"/>
    </source>
</evidence>
<name>A0A813SJZ6_ADIRI</name>